<dbReference type="Pfam" id="PF00005">
    <property type="entry name" value="ABC_tran"/>
    <property type="match status" value="2"/>
</dbReference>
<dbReference type="SMART" id="SM00382">
    <property type="entry name" value="AAA"/>
    <property type="match status" value="2"/>
</dbReference>
<dbReference type="FunFam" id="3.40.50.300:FF:000011">
    <property type="entry name" value="Putative ABC transporter ATP-binding component"/>
    <property type="match status" value="1"/>
</dbReference>
<evidence type="ECO:0000256" key="6">
    <source>
        <dbReference type="SAM" id="MobiDB-lite"/>
    </source>
</evidence>
<sequence>MTTMPSDGCGNARMRRRPRPCSTSTNYVPSSVLVLLAAAALVSVSLPLLAQAFQPVFSPRGASSPAFSYGPTYWGLMPPPCNPPLYSISSDSSGRRRRTLILMAKPKKSLDAAKAAALAALEQLEAVEAAAAPMPASTDEGTQSPLDKKLAKKARKEREKAEKEAMKAAAISVLAEKNAAGPKAARAAALAALEAEEGSGEEEAVVDTESGTKSGEKNKDDEEMMAGEEDEDTALMALLNQGGGASKKKKKKKGGGEDTSFALEGKERKVAKDVSAGSHDLELSVQEGEQDEPVASPGVTAPTPAAESKSPPPSGDDHLLPERASEDSGPTLEERVRATRPPGRVRVLSDGAAAPGTAFVRLDKVSVIFRNQEVLKDASWGVQTGERVGLVGPNGGGKTTQLKVLAGELDPTTGEVMKSSKELKIAFLRQEFVDELVMGRSLKDELLSVFEEEQGVLEKLRALEGRLEGATGDMEQMNEILQELGETQQEADRRGVYGLETKVDKIMDLMGFAPSDASLPVRSFSGGWKMRIGLGKVLLQEPGVLLLDEPTNHLDLDSVEWLEQFLRTQSLPMAIVSHDREFLDRVCTKIVDCDGGETVTYTGNYSNFVKQKRARLEAWQKAYDQQQKKIQEDKDFINRFRANSARATQVKAREASLEKLMKGEDLIKRPPYQGTAFRFRFPPGPRLHGEVVAIESLKFGYGNRELFDDTSLTVEKGHRVAIIGPNGVGKSTILRLVMGLEKAWSGKAAITASNVEANYFEQNQADALALDQSVDETVVGASSTESYNQLRALMAQFMFKGDSIYKKVAQLSGGEKARLAMCKMMLKPGNLLCLDEPTNHLDIPAKEILEEACRNYEGSILLVSHDRYFISQVANRIVAVEDKKLMVYEGDYQYYMEKNEEMKRKIEKRYVDGLDGIRSAPKLVEGEKGGKGSGKKNFGGKAPGISGRKEKGVKNAKRMSL</sequence>
<dbReference type="InterPro" id="IPR051309">
    <property type="entry name" value="ABCF_ATPase"/>
</dbReference>
<comment type="similarity">
    <text evidence="4">Belongs to the ABC transporter superfamily. ABCF family. EF3 (TC 3.A.1.121) subfamily.</text>
</comment>
<feature type="compositionally biased region" description="Acidic residues" evidence="6">
    <location>
        <begin position="195"/>
        <end position="206"/>
    </location>
</feature>
<evidence type="ECO:0000256" key="1">
    <source>
        <dbReference type="ARBA" id="ARBA00022737"/>
    </source>
</evidence>
<dbReference type="GO" id="GO:0003676">
    <property type="term" value="F:nucleic acid binding"/>
    <property type="evidence" value="ECO:0007669"/>
    <property type="project" value="UniProtKB-ARBA"/>
</dbReference>
<keyword evidence="1" id="KW-0677">Repeat</keyword>
<keyword evidence="5" id="KW-0175">Coiled coil</keyword>
<dbReference type="OrthoDB" id="2110130at2759"/>
<dbReference type="Pfam" id="PF12848">
    <property type="entry name" value="ABC_tran_Xtn"/>
    <property type="match status" value="1"/>
</dbReference>
<feature type="domain" description="ABC transporter" evidence="7">
    <location>
        <begin position="692"/>
        <end position="914"/>
    </location>
</feature>
<protein>
    <submittedName>
        <fullName evidence="8">Abc transporter-like protein</fullName>
    </submittedName>
</protein>
<dbReference type="InterPro" id="IPR003439">
    <property type="entry name" value="ABC_transporter-like_ATP-bd"/>
</dbReference>
<comment type="caution">
    <text evidence="8">The sequence shown here is derived from an EMBL/GenBank/DDBJ whole genome shotgun (WGS) entry which is preliminary data.</text>
</comment>
<feature type="coiled-coil region" evidence="5">
    <location>
        <begin position="460"/>
        <end position="494"/>
    </location>
</feature>
<gene>
    <name evidence="8" type="ORF">Naga_100012g51</name>
</gene>
<organism evidence="8 9">
    <name type="scientific">Nannochloropsis gaditana</name>
    <dbReference type="NCBI Taxonomy" id="72520"/>
    <lineage>
        <taxon>Eukaryota</taxon>
        <taxon>Sar</taxon>
        <taxon>Stramenopiles</taxon>
        <taxon>Ochrophyta</taxon>
        <taxon>Eustigmatophyceae</taxon>
        <taxon>Eustigmatales</taxon>
        <taxon>Monodopsidaceae</taxon>
        <taxon>Nannochloropsis</taxon>
    </lineage>
</organism>
<dbReference type="FunFam" id="3.40.50.300:FF:000309">
    <property type="entry name" value="ABC transporter ATP-binding protein"/>
    <property type="match status" value="1"/>
</dbReference>
<name>W7T3Q6_9STRA</name>
<dbReference type="InterPro" id="IPR003593">
    <property type="entry name" value="AAA+_ATPase"/>
</dbReference>
<dbReference type="AlphaFoldDB" id="W7T3Q6"/>
<dbReference type="GO" id="GO:0005524">
    <property type="term" value="F:ATP binding"/>
    <property type="evidence" value="ECO:0007669"/>
    <property type="project" value="UniProtKB-KW"/>
</dbReference>
<dbReference type="PANTHER" id="PTHR42855:SF1">
    <property type="entry name" value="ABC TRANSPORTER DOMAIN-CONTAINING PROTEIN"/>
    <property type="match status" value="1"/>
</dbReference>
<dbReference type="EMBL" id="AZIL01002442">
    <property type="protein sequence ID" value="EWM21575.1"/>
    <property type="molecule type" value="Genomic_DNA"/>
</dbReference>
<dbReference type="PANTHER" id="PTHR42855">
    <property type="entry name" value="ABC TRANSPORTER ATP-BINDING SUBUNIT"/>
    <property type="match status" value="1"/>
</dbReference>
<keyword evidence="9" id="KW-1185">Reference proteome</keyword>
<keyword evidence="3" id="KW-0067">ATP-binding</keyword>
<dbReference type="InterPro" id="IPR032781">
    <property type="entry name" value="ABC_tran_Xtn"/>
</dbReference>
<feature type="region of interest" description="Disordered" evidence="6">
    <location>
        <begin position="922"/>
        <end position="961"/>
    </location>
</feature>
<dbReference type="CDD" id="cd03221">
    <property type="entry name" value="ABCF_EF-3"/>
    <property type="match status" value="2"/>
</dbReference>
<feature type="compositionally biased region" description="Basic and acidic residues" evidence="6">
    <location>
        <begin position="315"/>
        <end position="337"/>
    </location>
</feature>
<reference evidence="8 9" key="1">
    <citation type="journal article" date="2014" name="Mol. Plant">
        <title>Chromosome Scale Genome Assembly and Transcriptome Profiling of Nannochloropsis gaditana in Nitrogen Depletion.</title>
        <authorList>
            <person name="Corteggiani Carpinelli E."/>
            <person name="Telatin A."/>
            <person name="Vitulo N."/>
            <person name="Forcato C."/>
            <person name="D'Angelo M."/>
            <person name="Schiavon R."/>
            <person name="Vezzi A."/>
            <person name="Giacometti G.M."/>
            <person name="Morosinotto T."/>
            <person name="Valle G."/>
        </authorList>
    </citation>
    <scope>NUCLEOTIDE SEQUENCE [LARGE SCALE GENOMIC DNA]</scope>
    <source>
        <strain evidence="8 9">B-31</strain>
    </source>
</reference>
<feature type="region of interest" description="Disordered" evidence="6">
    <location>
        <begin position="1"/>
        <end position="23"/>
    </location>
</feature>
<evidence type="ECO:0000259" key="7">
    <source>
        <dbReference type="PROSITE" id="PS50893"/>
    </source>
</evidence>
<proteinExistence type="inferred from homology"/>
<feature type="region of interest" description="Disordered" evidence="6">
    <location>
        <begin position="195"/>
        <end position="349"/>
    </location>
</feature>
<dbReference type="PROSITE" id="PS50893">
    <property type="entry name" value="ABC_TRANSPORTER_2"/>
    <property type="match status" value="2"/>
</dbReference>
<accession>W7T3Q6</accession>
<feature type="region of interest" description="Disordered" evidence="6">
    <location>
        <begin position="132"/>
        <end position="163"/>
    </location>
</feature>
<dbReference type="InterPro" id="IPR017871">
    <property type="entry name" value="ABC_transporter-like_CS"/>
</dbReference>
<feature type="compositionally biased region" description="Acidic residues" evidence="6">
    <location>
        <begin position="221"/>
        <end position="233"/>
    </location>
</feature>
<feature type="domain" description="ABC transporter" evidence="7">
    <location>
        <begin position="360"/>
        <end position="620"/>
    </location>
</feature>
<dbReference type="SUPFAM" id="SSF52540">
    <property type="entry name" value="P-loop containing nucleoside triphosphate hydrolases"/>
    <property type="match status" value="2"/>
</dbReference>
<evidence type="ECO:0000313" key="8">
    <source>
        <dbReference type="EMBL" id="EWM21575.1"/>
    </source>
</evidence>
<dbReference type="InterPro" id="IPR027417">
    <property type="entry name" value="P-loop_NTPase"/>
</dbReference>
<evidence type="ECO:0000256" key="2">
    <source>
        <dbReference type="ARBA" id="ARBA00022741"/>
    </source>
</evidence>
<dbReference type="PROSITE" id="PS00211">
    <property type="entry name" value="ABC_TRANSPORTER_1"/>
    <property type="match status" value="2"/>
</dbReference>
<dbReference type="Gene3D" id="3.40.50.300">
    <property type="entry name" value="P-loop containing nucleotide triphosphate hydrolases"/>
    <property type="match status" value="2"/>
</dbReference>
<evidence type="ECO:0000256" key="4">
    <source>
        <dbReference type="ARBA" id="ARBA00061344"/>
    </source>
</evidence>
<evidence type="ECO:0000256" key="5">
    <source>
        <dbReference type="SAM" id="Coils"/>
    </source>
</evidence>
<keyword evidence="2" id="KW-0547">Nucleotide-binding</keyword>
<evidence type="ECO:0000313" key="9">
    <source>
        <dbReference type="Proteomes" id="UP000019335"/>
    </source>
</evidence>
<evidence type="ECO:0000256" key="3">
    <source>
        <dbReference type="ARBA" id="ARBA00022840"/>
    </source>
</evidence>
<dbReference type="GO" id="GO:0016887">
    <property type="term" value="F:ATP hydrolysis activity"/>
    <property type="evidence" value="ECO:0007669"/>
    <property type="project" value="InterPro"/>
</dbReference>
<dbReference type="Proteomes" id="UP000019335">
    <property type="component" value="Unassembled WGS sequence"/>
</dbReference>